<evidence type="ECO:0000313" key="3">
    <source>
        <dbReference type="Proteomes" id="UP000652681"/>
    </source>
</evidence>
<dbReference type="AlphaFoldDB" id="A0A8J6PFB9"/>
<name>A0A8J6PFB9_9FLAO</name>
<proteinExistence type="predicted"/>
<dbReference type="Proteomes" id="UP000652681">
    <property type="component" value="Unassembled WGS sequence"/>
</dbReference>
<sequence>MILKDKFYQLNNLQQEAGQLVADIVLNAADSIFEGHFPGNPVTPGVAQLEIVKELLSLHYKRPIQLKSISNCKYLAIMNPVETPEIMVKLSVTEQEDELKVNVVFTGGETIFTKVSGVYY</sequence>
<dbReference type="Pfam" id="PF22818">
    <property type="entry name" value="ApeI-like"/>
    <property type="match status" value="1"/>
</dbReference>
<dbReference type="RefSeq" id="WP_163492140.1">
    <property type="nucleotide sequence ID" value="NZ_JACVEL010000010.1"/>
</dbReference>
<evidence type="ECO:0000313" key="2">
    <source>
        <dbReference type="EMBL" id="MBC9813438.1"/>
    </source>
</evidence>
<feature type="domain" description="ApeI dehydratase-like" evidence="1">
    <location>
        <begin position="14"/>
        <end position="95"/>
    </location>
</feature>
<dbReference type="InterPro" id="IPR054545">
    <property type="entry name" value="ApeI-like"/>
</dbReference>
<dbReference type="Gene3D" id="3.10.129.10">
    <property type="entry name" value="Hotdog Thioesterase"/>
    <property type="match status" value="1"/>
</dbReference>
<organism evidence="2 3">
    <name type="scientific">Taishania pollutisoli</name>
    <dbReference type="NCBI Taxonomy" id="2766479"/>
    <lineage>
        <taxon>Bacteria</taxon>
        <taxon>Pseudomonadati</taxon>
        <taxon>Bacteroidota</taxon>
        <taxon>Flavobacteriia</taxon>
        <taxon>Flavobacteriales</taxon>
        <taxon>Crocinitomicaceae</taxon>
        <taxon>Taishania</taxon>
    </lineage>
</organism>
<keyword evidence="3" id="KW-1185">Reference proteome</keyword>
<accession>A0A8J6PFB9</accession>
<dbReference type="EMBL" id="JACVEL010000010">
    <property type="protein sequence ID" value="MBC9813438.1"/>
    <property type="molecule type" value="Genomic_DNA"/>
</dbReference>
<evidence type="ECO:0000259" key="1">
    <source>
        <dbReference type="Pfam" id="PF22818"/>
    </source>
</evidence>
<gene>
    <name evidence="2" type="ORF">H9Y05_13250</name>
</gene>
<dbReference type="GO" id="GO:0016829">
    <property type="term" value="F:lyase activity"/>
    <property type="evidence" value="ECO:0007669"/>
    <property type="project" value="UniProtKB-KW"/>
</dbReference>
<comment type="caution">
    <text evidence="2">The sequence shown here is derived from an EMBL/GenBank/DDBJ whole genome shotgun (WGS) entry which is preliminary data.</text>
</comment>
<protein>
    <submittedName>
        <fullName evidence="2">3-hydroxyacyl-ACP dehydratase</fullName>
    </submittedName>
</protein>
<dbReference type="InterPro" id="IPR029069">
    <property type="entry name" value="HotDog_dom_sf"/>
</dbReference>
<dbReference type="SUPFAM" id="SSF54637">
    <property type="entry name" value="Thioesterase/thiol ester dehydrase-isomerase"/>
    <property type="match status" value="1"/>
</dbReference>
<reference evidence="2" key="1">
    <citation type="submission" date="2020-09" db="EMBL/GenBank/DDBJ databases">
        <title>Taishania pollutisoli gen. nov., sp. nov., Isolated from Tetrabromobisphenol A-Contaminated Soil.</title>
        <authorList>
            <person name="Chen Q."/>
        </authorList>
    </citation>
    <scope>NUCLEOTIDE SEQUENCE</scope>
    <source>
        <strain evidence="2">CZZ-1</strain>
    </source>
</reference>